<accession>A0AA39V2I1</accession>
<name>A0AA39V2I1_9LECA</name>
<comment type="caution">
    <text evidence="2">The sequence shown here is derived from an EMBL/GenBank/DDBJ whole genome shotgun (WGS) entry which is preliminary data.</text>
</comment>
<dbReference type="Proteomes" id="UP001166286">
    <property type="component" value="Unassembled WGS sequence"/>
</dbReference>
<dbReference type="EMBL" id="JAFEKC020000020">
    <property type="protein sequence ID" value="KAK0508679.1"/>
    <property type="molecule type" value="Genomic_DNA"/>
</dbReference>
<organism evidence="2 3">
    <name type="scientific">Cladonia borealis</name>
    <dbReference type="NCBI Taxonomy" id="184061"/>
    <lineage>
        <taxon>Eukaryota</taxon>
        <taxon>Fungi</taxon>
        <taxon>Dikarya</taxon>
        <taxon>Ascomycota</taxon>
        <taxon>Pezizomycotina</taxon>
        <taxon>Lecanoromycetes</taxon>
        <taxon>OSLEUM clade</taxon>
        <taxon>Lecanoromycetidae</taxon>
        <taxon>Lecanorales</taxon>
        <taxon>Lecanorineae</taxon>
        <taxon>Cladoniaceae</taxon>
        <taxon>Cladonia</taxon>
    </lineage>
</organism>
<feature type="compositionally biased region" description="Polar residues" evidence="1">
    <location>
        <begin position="140"/>
        <end position="157"/>
    </location>
</feature>
<evidence type="ECO:0000313" key="2">
    <source>
        <dbReference type="EMBL" id="KAK0508679.1"/>
    </source>
</evidence>
<protein>
    <submittedName>
        <fullName evidence="2">Uncharacterized protein</fullName>
    </submittedName>
</protein>
<feature type="compositionally biased region" description="Basic and acidic residues" evidence="1">
    <location>
        <begin position="104"/>
        <end position="116"/>
    </location>
</feature>
<feature type="compositionally biased region" description="Basic and acidic residues" evidence="1">
    <location>
        <begin position="37"/>
        <end position="46"/>
    </location>
</feature>
<feature type="region of interest" description="Disordered" evidence="1">
    <location>
        <begin position="87"/>
        <end position="158"/>
    </location>
</feature>
<feature type="compositionally biased region" description="Polar residues" evidence="1">
    <location>
        <begin position="117"/>
        <end position="132"/>
    </location>
</feature>
<proteinExistence type="predicted"/>
<evidence type="ECO:0000313" key="3">
    <source>
        <dbReference type="Proteomes" id="UP001166286"/>
    </source>
</evidence>
<dbReference type="AlphaFoldDB" id="A0AA39V2I1"/>
<keyword evidence="3" id="KW-1185">Reference proteome</keyword>
<feature type="region of interest" description="Disordered" evidence="1">
    <location>
        <begin position="1"/>
        <end position="51"/>
    </location>
</feature>
<gene>
    <name evidence="2" type="ORF">JMJ35_008955</name>
</gene>
<evidence type="ECO:0000256" key="1">
    <source>
        <dbReference type="SAM" id="MobiDB-lite"/>
    </source>
</evidence>
<sequence length="262" mass="29395">MPPTNRISRSAEDDLRNAQLEPSLTPDLIRANTGSRNQEHGNRGAQHETGVGTEQLLAFGAAEEEAITTVQTARYDEASEARFRQILQERRERPVTSSMEIADPYDRSNDGTRSTEHTSTVTPSMRSTQNPQSHDHGTDETGTAEHTSTVPSNTVGTSLIDVERQLDEVIEEDEIGNLPVQDDLTLQHIYTPQTPLNIVEQAFRFADNSDVVLTDEEYLNFERQPFEAQRHTLNVFFRELALIRETAIDIDEVLAIGSRSYS</sequence>
<reference evidence="2" key="1">
    <citation type="submission" date="2023-03" db="EMBL/GenBank/DDBJ databases">
        <title>Complete genome of Cladonia borealis.</title>
        <authorList>
            <person name="Park H."/>
        </authorList>
    </citation>
    <scope>NUCLEOTIDE SEQUENCE</scope>
    <source>
        <strain evidence="2">ANT050790</strain>
    </source>
</reference>